<dbReference type="Pfam" id="PF13443">
    <property type="entry name" value="HTH_26"/>
    <property type="match status" value="1"/>
</dbReference>
<evidence type="ECO:0000313" key="2">
    <source>
        <dbReference type="EMBL" id="NYH54400.1"/>
    </source>
</evidence>
<evidence type="ECO:0000259" key="1">
    <source>
        <dbReference type="PROSITE" id="PS50943"/>
    </source>
</evidence>
<dbReference type="PANTHER" id="PTHR37301">
    <property type="entry name" value="DNA-BINDING PROTEIN-RELATED"/>
    <property type="match status" value="1"/>
</dbReference>
<dbReference type="InterPro" id="IPR001387">
    <property type="entry name" value="Cro/C1-type_HTH"/>
</dbReference>
<name>A0A1V3BXA2_9ACTN</name>
<dbReference type="PROSITE" id="PS50943">
    <property type="entry name" value="HTH_CROC1"/>
    <property type="match status" value="1"/>
</dbReference>
<dbReference type="Gene3D" id="1.10.260.40">
    <property type="entry name" value="lambda repressor-like DNA-binding domains"/>
    <property type="match status" value="1"/>
</dbReference>
<dbReference type="CDD" id="cd00093">
    <property type="entry name" value="HTH_XRE"/>
    <property type="match status" value="1"/>
</dbReference>
<reference evidence="4" key="1">
    <citation type="submission" date="2016-08" db="EMBL/GenBank/DDBJ databases">
        <authorList>
            <person name="Tokovenko B."/>
            <person name="Kalinowski J."/>
        </authorList>
    </citation>
    <scope>NUCLEOTIDE SEQUENCE [LARGE SCALE GENOMIC DNA]</scope>
    <source>
        <strain evidence="4">UTMC102</strain>
    </source>
</reference>
<evidence type="ECO:0000313" key="4">
    <source>
        <dbReference type="Proteomes" id="UP000189004"/>
    </source>
</evidence>
<keyword evidence="4" id="KW-1185">Reference proteome</keyword>
<sequence>MPPEDATGIRVHLDRLLAERGMTLTQLAERVGVTVVNLSVLKNDRARAIRFSTLAALCRELRCQPGDLIGYDPETDPGEPDRSG</sequence>
<dbReference type="Proteomes" id="UP000584931">
    <property type="component" value="Unassembled WGS sequence"/>
</dbReference>
<organism evidence="3 4">
    <name type="scientific">Nocardiopsis sinuspersici</name>
    <dbReference type="NCBI Taxonomy" id="501010"/>
    <lineage>
        <taxon>Bacteria</taxon>
        <taxon>Bacillati</taxon>
        <taxon>Actinomycetota</taxon>
        <taxon>Actinomycetes</taxon>
        <taxon>Streptosporangiales</taxon>
        <taxon>Nocardiopsidaceae</taxon>
        <taxon>Nocardiopsis</taxon>
    </lineage>
</organism>
<dbReference type="PANTHER" id="PTHR37301:SF1">
    <property type="entry name" value="DNA-BINDING PROTEIN"/>
    <property type="match status" value="1"/>
</dbReference>
<comment type="caution">
    <text evidence="3">The sequence shown here is derived from an EMBL/GenBank/DDBJ whole genome shotgun (WGS) entry which is preliminary data.</text>
</comment>
<dbReference type="SMART" id="SM00530">
    <property type="entry name" value="HTH_XRE"/>
    <property type="match status" value="1"/>
</dbReference>
<dbReference type="GO" id="GO:0003677">
    <property type="term" value="F:DNA binding"/>
    <property type="evidence" value="ECO:0007669"/>
    <property type="project" value="InterPro"/>
</dbReference>
<dbReference type="SUPFAM" id="SSF47413">
    <property type="entry name" value="lambda repressor-like DNA-binding domains"/>
    <property type="match status" value="1"/>
</dbReference>
<protein>
    <submittedName>
        <fullName evidence="2 3">Transcriptional regulator</fullName>
    </submittedName>
</protein>
<dbReference type="InterPro" id="IPR010982">
    <property type="entry name" value="Lambda_DNA-bd_dom_sf"/>
</dbReference>
<dbReference type="EMBL" id="MCOK01000001">
    <property type="protein sequence ID" value="OOC53197.1"/>
    <property type="molecule type" value="Genomic_DNA"/>
</dbReference>
<feature type="domain" description="HTH cro/C1-type" evidence="1">
    <location>
        <begin position="13"/>
        <end position="68"/>
    </location>
</feature>
<reference evidence="2 5" key="3">
    <citation type="submission" date="2020-07" db="EMBL/GenBank/DDBJ databases">
        <title>Sequencing the genomes of 1000 actinobacteria strains.</title>
        <authorList>
            <person name="Klenk H.-P."/>
        </authorList>
    </citation>
    <scope>NUCLEOTIDE SEQUENCE [LARGE SCALE GENOMIC DNA]</scope>
    <source>
        <strain evidence="2 5">DSM 45278</strain>
    </source>
</reference>
<dbReference type="RefSeq" id="WP_077689555.1">
    <property type="nucleotide sequence ID" value="NZ_JACCHL010000001.1"/>
</dbReference>
<dbReference type="AlphaFoldDB" id="A0A1V3BXA2"/>
<reference evidence="3" key="2">
    <citation type="submission" date="2016-08" db="EMBL/GenBank/DDBJ databases">
        <authorList>
            <person name="Seilhamer J.J."/>
        </authorList>
    </citation>
    <scope>NUCLEOTIDE SEQUENCE [LARGE SCALE GENOMIC DNA]</scope>
    <source>
        <strain evidence="3">UTMC102</strain>
    </source>
</reference>
<accession>A0A7Y9XGU3</accession>
<gene>
    <name evidence="2" type="ORF">HNR06_003989</name>
    <name evidence="3" type="ORF">NOSIN_04635</name>
</gene>
<dbReference type="EMBL" id="JACCHL010000001">
    <property type="protein sequence ID" value="NYH54400.1"/>
    <property type="molecule type" value="Genomic_DNA"/>
</dbReference>
<evidence type="ECO:0000313" key="3">
    <source>
        <dbReference type="EMBL" id="OOC53197.1"/>
    </source>
</evidence>
<dbReference type="STRING" id="501010.NOSIN_04635"/>
<accession>A0A1V3BXA2</accession>
<dbReference type="Proteomes" id="UP000189004">
    <property type="component" value="Unassembled WGS sequence"/>
</dbReference>
<dbReference type="OrthoDB" id="9805309at2"/>
<proteinExistence type="predicted"/>
<evidence type="ECO:0000313" key="5">
    <source>
        <dbReference type="Proteomes" id="UP000584931"/>
    </source>
</evidence>